<evidence type="ECO:0000313" key="6">
    <source>
        <dbReference type="Proteomes" id="UP000824596"/>
    </source>
</evidence>
<name>A0A9P8N109_9HYPO</name>
<dbReference type="OrthoDB" id="103819at2759"/>
<feature type="region of interest" description="Disordered" evidence="3">
    <location>
        <begin position="187"/>
        <end position="206"/>
    </location>
</feature>
<evidence type="ECO:0000259" key="4">
    <source>
        <dbReference type="SMART" id="SM00906"/>
    </source>
</evidence>
<accession>A0A9P8N109</accession>
<gene>
    <name evidence="5" type="ORF">HRG_01582</name>
</gene>
<dbReference type="CDD" id="cd00067">
    <property type="entry name" value="GAL4"/>
    <property type="match status" value="1"/>
</dbReference>
<dbReference type="EMBL" id="JAIZPD010000002">
    <property type="protein sequence ID" value="KAH0966173.1"/>
    <property type="molecule type" value="Genomic_DNA"/>
</dbReference>
<dbReference type="GO" id="GO:0000981">
    <property type="term" value="F:DNA-binding transcription factor activity, RNA polymerase II-specific"/>
    <property type="evidence" value="ECO:0007669"/>
    <property type="project" value="InterPro"/>
</dbReference>
<dbReference type="Gene3D" id="4.10.240.10">
    <property type="entry name" value="Zn(2)-C6 fungal-type DNA-binding domain"/>
    <property type="match status" value="1"/>
</dbReference>
<feature type="domain" description="Xylanolytic transcriptional activator regulatory" evidence="4">
    <location>
        <begin position="374"/>
        <end position="447"/>
    </location>
</feature>
<keyword evidence="6" id="KW-1185">Reference proteome</keyword>
<protein>
    <submittedName>
        <fullName evidence="5">Fungal specific transcription factor domain-containing protein</fullName>
    </submittedName>
</protein>
<comment type="caution">
    <text evidence="5">The sequence shown here is derived from an EMBL/GenBank/DDBJ whole genome shotgun (WGS) entry which is preliminary data.</text>
</comment>
<dbReference type="InterPro" id="IPR001138">
    <property type="entry name" value="Zn2Cys6_DnaBD"/>
</dbReference>
<dbReference type="RefSeq" id="XP_044723686.1">
    <property type="nucleotide sequence ID" value="XM_044860053.1"/>
</dbReference>
<evidence type="ECO:0000256" key="2">
    <source>
        <dbReference type="ARBA" id="ARBA00023242"/>
    </source>
</evidence>
<evidence type="ECO:0000313" key="5">
    <source>
        <dbReference type="EMBL" id="KAH0966173.1"/>
    </source>
</evidence>
<dbReference type="InterPro" id="IPR007219">
    <property type="entry name" value="XnlR_reg_dom"/>
</dbReference>
<dbReference type="GO" id="GO:0006351">
    <property type="term" value="P:DNA-templated transcription"/>
    <property type="evidence" value="ECO:0007669"/>
    <property type="project" value="InterPro"/>
</dbReference>
<sequence>MWFSCLKSVVFGLLNPNLPPSNPIGPPSRRKTLASLFMVEPGTMTAADEGKEQPKSPEKPSTDDDPDRRACDQCRQRKVSERRGRPGPDHTASRSARTRCDRNWPCSTCRTASRQCTTTGAGQRLKEPRQRILISSRYERKIDEIVSRLGSIESLLSSRPVPPVSVGHRTQHAHSDAKAFAIPTPASASGFESTRDESPFAPDSGLSQQSNFARVFLEEAAKRSTLPGFSPEITTALNNLRQLVELQELPFTSYGLQVHFPLKKTTPPGGLFKVGITDFSNLCRSFYFPTSDNPSDANFIIVNAMLYNLFTEQFSLATDPAIQSEYDSYIQICRVNIETGLAATPLVLSAAVENVQALLLGTLYAIDISRAFVAWHLVSTAARLCQAGRFHHADNLKYNSPQVSRLKRILFWHVYMLERGLCLGLGRTSVILESDIDIPREFDLDGFGNLESSGLGTLWIKTGSLQGRIYEKL</sequence>
<dbReference type="GO" id="GO:0003677">
    <property type="term" value="F:DNA binding"/>
    <property type="evidence" value="ECO:0007669"/>
    <property type="project" value="InterPro"/>
</dbReference>
<feature type="region of interest" description="Disordered" evidence="3">
    <location>
        <begin position="42"/>
        <end position="98"/>
    </location>
</feature>
<reference evidence="5" key="1">
    <citation type="submission" date="2021-09" db="EMBL/GenBank/DDBJ databases">
        <title>A high-quality genome of the endoparasitic fungus Hirsutella rhossiliensis with a comparison of Hirsutella genomes reveals transposable elements contributing to genome size variation.</title>
        <authorList>
            <person name="Lin R."/>
            <person name="Jiao Y."/>
            <person name="Sun X."/>
            <person name="Ling J."/>
            <person name="Xie B."/>
            <person name="Cheng X."/>
        </authorList>
    </citation>
    <scope>NUCLEOTIDE SEQUENCE</scope>
    <source>
        <strain evidence="5">HR02</strain>
    </source>
</reference>
<dbReference type="GeneID" id="68350711"/>
<keyword evidence="1" id="KW-0479">Metal-binding</keyword>
<dbReference type="Proteomes" id="UP000824596">
    <property type="component" value="Unassembled WGS sequence"/>
</dbReference>
<keyword evidence="2" id="KW-0539">Nucleus</keyword>
<dbReference type="PANTHER" id="PTHR46910">
    <property type="entry name" value="TRANSCRIPTION FACTOR PDR1"/>
    <property type="match status" value="1"/>
</dbReference>
<dbReference type="InterPro" id="IPR050987">
    <property type="entry name" value="AtrR-like"/>
</dbReference>
<proteinExistence type="predicted"/>
<feature type="compositionally biased region" description="Basic and acidic residues" evidence="3">
    <location>
        <begin position="48"/>
        <end position="98"/>
    </location>
</feature>
<evidence type="ECO:0000256" key="1">
    <source>
        <dbReference type="ARBA" id="ARBA00022723"/>
    </source>
</evidence>
<dbReference type="Pfam" id="PF04082">
    <property type="entry name" value="Fungal_trans"/>
    <property type="match status" value="1"/>
</dbReference>
<dbReference type="InterPro" id="IPR036864">
    <property type="entry name" value="Zn2-C6_fun-type_DNA-bd_sf"/>
</dbReference>
<dbReference type="CDD" id="cd12148">
    <property type="entry name" value="fungal_TF_MHR"/>
    <property type="match status" value="1"/>
</dbReference>
<dbReference type="SMART" id="SM00906">
    <property type="entry name" value="Fungal_trans"/>
    <property type="match status" value="1"/>
</dbReference>
<organism evidence="5 6">
    <name type="scientific">Hirsutella rhossiliensis</name>
    <dbReference type="NCBI Taxonomy" id="111463"/>
    <lineage>
        <taxon>Eukaryota</taxon>
        <taxon>Fungi</taxon>
        <taxon>Dikarya</taxon>
        <taxon>Ascomycota</taxon>
        <taxon>Pezizomycotina</taxon>
        <taxon>Sordariomycetes</taxon>
        <taxon>Hypocreomycetidae</taxon>
        <taxon>Hypocreales</taxon>
        <taxon>Ophiocordycipitaceae</taxon>
        <taxon>Hirsutella</taxon>
    </lineage>
</organism>
<dbReference type="GO" id="GO:0008270">
    <property type="term" value="F:zinc ion binding"/>
    <property type="evidence" value="ECO:0007669"/>
    <property type="project" value="InterPro"/>
</dbReference>
<dbReference type="AlphaFoldDB" id="A0A9P8N109"/>
<dbReference type="PANTHER" id="PTHR46910:SF5">
    <property type="entry name" value="ZN(II)2CYS6 TRANSCRIPTION FACTOR (EUROFUNG)"/>
    <property type="match status" value="1"/>
</dbReference>
<evidence type="ECO:0000256" key="3">
    <source>
        <dbReference type="SAM" id="MobiDB-lite"/>
    </source>
</evidence>